<protein>
    <submittedName>
        <fullName evidence="3">CRAL/TRIO domain-containing protein</fullName>
    </submittedName>
</protein>
<accession>A0A4S8MW38</accession>
<dbReference type="InterPro" id="IPR036865">
    <property type="entry name" value="CRAL-TRIO_dom_sf"/>
</dbReference>
<dbReference type="Pfam" id="PF03765">
    <property type="entry name" value="CRAL_TRIO_N"/>
    <property type="match status" value="1"/>
</dbReference>
<reference evidence="3 4" key="1">
    <citation type="journal article" date="2019" name="Nat. Ecol. Evol.">
        <title>Megaphylogeny resolves global patterns of mushroom evolution.</title>
        <authorList>
            <person name="Varga T."/>
            <person name="Krizsan K."/>
            <person name="Foldi C."/>
            <person name="Dima B."/>
            <person name="Sanchez-Garcia M."/>
            <person name="Sanchez-Ramirez S."/>
            <person name="Szollosi G.J."/>
            <person name="Szarkandi J.G."/>
            <person name="Papp V."/>
            <person name="Albert L."/>
            <person name="Andreopoulos W."/>
            <person name="Angelini C."/>
            <person name="Antonin V."/>
            <person name="Barry K.W."/>
            <person name="Bougher N.L."/>
            <person name="Buchanan P."/>
            <person name="Buyck B."/>
            <person name="Bense V."/>
            <person name="Catcheside P."/>
            <person name="Chovatia M."/>
            <person name="Cooper J."/>
            <person name="Damon W."/>
            <person name="Desjardin D."/>
            <person name="Finy P."/>
            <person name="Geml J."/>
            <person name="Haridas S."/>
            <person name="Hughes K."/>
            <person name="Justo A."/>
            <person name="Karasinski D."/>
            <person name="Kautmanova I."/>
            <person name="Kiss B."/>
            <person name="Kocsube S."/>
            <person name="Kotiranta H."/>
            <person name="LaButti K.M."/>
            <person name="Lechner B.E."/>
            <person name="Liimatainen K."/>
            <person name="Lipzen A."/>
            <person name="Lukacs Z."/>
            <person name="Mihaltcheva S."/>
            <person name="Morgado L.N."/>
            <person name="Niskanen T."/>
            <person name="Noordeloos M.E."/>
            <person name="Ohm R.A."/>
            <person name="Ortiz-Santana B."/>
            <person name="Ovrebo C."/>
            <person name="Racz N."/>
            <person name="Riley R."/>
            <person name="Savchenko A."/>
            <person name="Shiryaev A."/>
            <person name="Soop K."/>
            <person name="Spirin V."/>
            <person name="Szebenyi C."/>
            <person name="Tomsovsky M."/>
            <person name="Tulloss R.E."/>
            <person name="Uehling J."/>
            <person name="Grigoriev I.V."/>
            <person name="Vagvolgyi C."/>
            <person name="Papp T."/>
            <person name="Martin F.M."/>
            <person name="Miettinen O."/>
            <person name="Hibbett D.S."/>
            <person name="Nagy L.G."/>
        </authorList>
    </citation>
    <scope>NUCLEOTIDE SEQUENCE [LARGE SCALE GENOMIC DNA]</scope>
    <source>
        <strain evidence="3 4">CBS 962.96</strain>
    </source>
</reference>
<dbReference type="PROSITE" id="PS50191">
    <property type="entry name" value="CRAL_TRIO"/>
    <property type="match status" value="1"/>
</dbReference>
<feature type="compositionally biased region" description="Polar residues" evidence="1">
    <location>
        <begin position="19"/>
        <end position="29"/>
    </location>
</feature>
<dbReference type="Gene3D" id="3.40.525.10">
    <property type="entry name" value="CRAL-TRIO lipid binding domain"/>
    <property type="match status" value="1"/>
</dbReference>
<dbReference type="Proteomes" id="UP000297245">
    <property type="component" value="Unassembled WGS sequence"/>
</dbReference>
<dbReference type="SUPFAM" id="SSF46938">
    <property type="entry name" value="CRAL/TRIO N-terminal domain"/>
    <property type="match status" value="1"/>
</dbReference>
<evidence type="ECO:0000313" key="3">
    <source>
        <dbReference type="EMBL" id="THV07332.1"/>
    </source>
</evidence>
<dbReference type="AlphaFoldDB" id="A0A4S8MW38"/>
<dbReference type="SMART" id="SM00516">
    <property type="entry name" value="SEC14"/>
    <property type="match status" value="1"/>
</dbReference>
<feature type="region of interest" description="Disordered" evidence="1">
    <location>
        <begin position="1"/>
        <end position="29"/>
    </location>
</feature>
<name>A0A4S8MW38_DENBC</name>
<dbReference type="CDD" id="cd00170">
    <property type="entry name" value="SEC14"/>
    <property type="match status" value="1"/>
</dbReference>
<organism evidence="3 4">
    <name type="scientific">Dendrothele bispora (strain CBS 962.96)</name>
    <dbReference type="NCBI Taxonomy" id="1314807"/>
    <lineage>
        <taxon>Eukaryota</taxon>
        <taxon>Fungi</taxon>
        <taxon>Dikarya</taxon>
        <taxon>Basidiomycota</taxon>
        <taxon>Agaricomycotina</taxon>
        <taxon>Agaricomycetes</taxon>
        <taxon>Agaricomycetidae</taxon>
        <taxon>Agaricales</taxon>
        <taxon>Agaricales incertae sedis</taxon>
        <taxon>Dendrothele</taxon>
    </lineage>
</organism>
<dbReference type="InterPro" id="IPR011074">
    <property type="entry name" value="CRAL/TRIO_N_dom"/>
</dbReference>
<dbReference type="InterPro" id="IPR052578">
    <property type="entry name" value="PI_Transfer_CRAL-TRIO"/>
</dbReference>
<evidence type="ECO:0000313" key="4">
    <source>
        <dbReference type="Proteomes" id="UP000297245"/>
    </source>
</evidence>
<dbReference type="OrthoDB" id="75724at2759"/>
<evidence type="ECO:0000259" key="2">
    <source>
        <dbReference type="PROSITE" id="PS50191"/>
    </source>
</evidence>
<dbReference type="GO" id="GO:0008526">
    <property type="term" value="F:phosphatidylinositol transfer activity"/>
    <property type="evidence" value="ECO:0007669"/>
    <property type="project" value="TreeGrafter"/>
</dbReference>
<sequence>MSSKVYEPLVPPSEKKDTSQPPLTPDQTKMQVDIQAHFSKPEYVVPGAEGGSGGLTEEEKFWLSYECQLRYLRATKWKLDNCIQRLEATLKWRREFGLYSKITPTYIEPEAVTGKEILFGYDTFGRPAFYMIPSRQNTTEATRQIEFAVYMLERCIDLMDEGVESLDLLINFADKAKNPSLSTARKVLSILQNHYPERLGKALVINVPYLVNMFFNMITPFIDPITVKKLNFNIDVVKDGLFEPNQVMKEWWGGSQDFEYKHEKYWPMLIEICERRRKEWMDNWRKLGGSIGISEKAYKTFKGESGPESEKTVV</sequence>
<dbReference type="SUPFAM" id="SSF52087">
    <property type="entry name" value="CRAL/TRIO domain"/>
    <property type="match status" value="1"/>
</dbReference>
<dbReference type="PANTHER" id="PTHR45824:SF29">
    <property type="entry name" value="GH16843P"/>
    <property type="match status" value="1"/>
</dbReference>
<dbReference type="Pfam" id="PF00650">
    <property type="entry name" value="CRAL_TRIO"/>
    <property type="match status" value="1"/>
</dbReference>
<gene>
    <name evidence="3" type="ORF">K435DRAFT_959916</name>
</gene>
<dbReference type="SMART" id="SM01100">
    <property type="entry name" value="CRAL_TRIO_N"/>
    <property type="match status" value="1"/>
</dbReference>
<keyword evidence="4" id="KW-1185">Reference proteome</keyword>
<dbReference type="PANTHER" id="PTHR45824">
    <property type="entry name" value="GH16843P"/>
    <property type="match status" value="1"/>
</dbReference>
<dbReference type="InterPro" id="IPR036273">
    <property type="entry name" value="CRAL/TRIO_N_dom_sf"/>
</dbReference>
<evidence type="ECO:0000256" key="1">
    <source>
        <dbReference type="SAM" id="MobiDB-lite"/>
    </source>
</evidence>
<dbReference type="EMBL" id="ML179038">
    <property type="protein sequence ID" value="THV07332.1"/>
    <property type="molecule type" value="Genomic_DNA"/>
</dbReference>
<proteinExistence type="predicted"/>
<feature type="domain" description="CRAL-TRIO" evidence="2">
    <location>
        <begin position="118"/>
        <end position="260"/>
    </location>
</feature>
<dbReference type="InterPro" id="IPR001251">
    <property type="entry name" value="CRAL-TRIO_dom"/>
</dbReference>